<keyword evidence="2" id="KW-1185">Reference proteome</keyword>
<evidence type="ECO:0000313" key="1">
    <source>
        <dbReference type="EMBL" id="KYQ59953.1"/>
    </source>
</evidence>
<reference evidence="1 2" key="1">
    <citation type="submission" date="2015-09" db="EMBL/GenBank/DDBJ databases">
        <title>Trachymyrmex zeteki WGS genome.</title>
        <authorList>
            <person name="Nygaard S."/>
            <person name="Hu H."/>
            <person name="Boomsma J."/>
            <person name="Zhang G."/>
        </authorList>
    </citation>
    <scope>NUCLEOTIDE SEQUENCE [LARGE SCALE GENOMIC DNA]</scope>
    <source>
        <strain evidence="1">Tzet28-1</strain>
        <tissue evidence="1">Whole body</tissue>
    </source>
</reference>
<protein>
    <submittedName>
        <fullName evidence="1">Uncharacterized protein</fullName>
    </submittedName>
</protein>
<gene>
    <name evidence="1" type="ORF">ALC60_01050</name>
</gene>
<organism evidence="1 2">
    <name type="scientific">Mycetomoellerius zeteki</name>
    <dbReference type="NCBI Taxonomy" id="64791"/>
    <lineage>
        <taxon>Eukaryota</taxon>
        <taxon>Metazoa</taxon>
        <taxon>Ecdysozoa</taxon>
        <taxon>Arthropoda</taxon>
        <taxon>Hexapoda</taxon>
        <taxon>Insecta</taxon>
        <taxon>Pterygota</taxon>
        <taxon>Neoptera</taxon>
        <taxon>Endopterygota</taxon>
        <taxon>Hymenoptera</taxon>
        <taxon>Apocrita</taxon>
        <taxon>Aculeata</taxon>
        <taxon>Formicoidea</taxon>
        <taxon>Formicidae</taxon>
        <taxon>Myrmicinae</taxon>
        <taxon>Mycetomoellerius</taxon>
    </lineage>
</organism>
<proteinExistence type="predicted"/>
<name>A0A151XHS5_9HYME</name>
<evidence type="ECO:0000313" key="2">
    <source>
        <dbReference type="Proteomes" id="UP000075809"/>
    </source>
</evidence>
<sequence length="71" mass="8092">MSLKSLNRYMCLKLSIAINGKSAVLFPKWCSGCANFRPSAIDWIAFFQMQDYCNTTVEVMLHKHNKAEADC</sequence>
<dbReference type="AlphaFoldDB" id="A0A151XHS5"/>
<accession>A0A151XHS5</accession>
<dbReference type="EMBL" id="KQ982116">
    <property type="protein sequence ID" value="KYQ59953.1"/>
    <property type="molecule type" value="Genomic_DNA"/>
</dbReference>
<dbReference type="Proteomes" id="UP000075809">
    <property type="component" value="Unassembled WGS sequence"/>
</dbReference>